<evidence type="ECO:0000313" key="3">
    <source>
        <dbReference type="EMBL" id="RWX45301.1"/>
    </source>
</evidence>
<dbReference type="InterPro" id="IPR007159">
    <property type="entry name" value="SpoVT-AbrB_dom"/>
</dbReference>
<dbReference type="SUPFAM" id="SSF89447">
    <property type="entry name" value="AbrB/MazE/MraZ-like"/>
    <property type="match status" value="1"/>
</dbReference>
<protein>
    <submittedName>
        <fullName evidence="3">Looped-hinge helix DNA binding domain-containing protein, AbrB family</fullName>
    </submittedName>
</protein>
<dbReference type="Pfam" id="PF04014">
    <property type="entry name" value="MazE_antitoxin"/>
    <property type="match status" value="1"/>
</dbReference>
<gene>
    <name evidence="3" type="ORF">H206_02201</name>
</gene>
<evidence type="ECO:0000313" key="4">
    <source>
        <dbReference type="Proteomes" id="UP000287853"/>
    </source>
</evidence>
<name>A0A3S3SLD3_9BACT</name>
<dbReference type="GO" id="GO:0003677">
    <property type="term" value="F:DNA binding"/>
    <property type="evidence" value="ECO:0007669"/>
    <property type="project" value="UniProtKB-UniRule"/>
</dbReference>
<organism evidence="3 4">
    <name type="scientific">Candidatus Electrothrix aarhusensis</name>
    <dbReference type="NCBI Taxonomy" id="1859131"/>
    <lineage>
        <taxon>Bacteria</taxon>
        <taxon>Pseudomonadati</taxon>
        <taxon>Thermodesulfobacteriota</taxon>
        <taxon>Desulfobulbia</taxon>
        <taxon>Desulfobulbales</taxon>
        <taxon>Desulfobulbaceae</taxon>
        <taxon>Candidatus Electrothrix</taxon>
    </lineage>
</organism>
<dbReference type="NCBIfam" id="TIGR01439">
    <property type="entry name" value="lp_hng_hel_AbrB"/>
    <property type="match status" value="1"/>
</dbReference>
<dbReference type="SMART" id="SM00966">
    <property type="entry name" value="SpoVT_AbrB"/>
    <property type="match status" value="1"/>
</dbReference>
<dbReference type="PROSITE" id="PS51740">
    <property type="entry name" value="SPOVT_ABRB"/>
    <property type="match status" value="1"/>
</dbReference>
<comment type="caution">
    <text evidence="3">The sequence shown here is derived from an EMBL/GenBank/DDBJ whole genome shotgun (WGS) entry which is preliminary data.</text>
</comment>
<proteinExistence type="predicted"/>
<reference evidence="3 4" key="1">
    <citation type="submission" date="2017-01" db="EMBL/GenBank/DDBJ databases">
        <title>The cable genome- insights into the physiology and evolution of filamentous bacteria capable of sulfide oxidation via long distance electron transfer.</title>
        <authorList>
            <person name="Schreiber L."/>
            <person name="Bjerg J.T."/>
            <person name="Boggild A."/>
            <person name="Van De Vossenberg J."/>
            <person name="Meysman F."/>
            <person name="Nielsen L.P."/>
            <person name="Schramm A."/>
            <person name="Kjeldsen K.U."/>
        </authorList>
    </citation>
    <scope>NUCLEOTIDE SEQUENCE [LARGE SCALE GENOMIC DNA]</scope>
    <source>
        <strain evidence="3">MCF</strain>
    </source>
</reference>
<keyword evidence="4" id="KW-1185">Reference proteome</keyword>
<sequence>MQTTISSKYQVVIPKPVREHLNLKPKQKLTVIEKDKMLILIPHASLDELRGIASGARTADYREKKDQVI</sequence>
<accession>A0A3S3SLD3</accession>
<feature type="domain" description="SpoVT-AbrB" evidence="2">
    <location>
        <begin position="1"/>
        <end position="45"/>
    </location>
</feature>
<dbReference type="Gene3D" id="2.10.260.10">
    <property type="match status" value="1"/>
</dbReference>
<dbReference type="InterPro" id="IPR037914">
    <property type="entry name" value="SpoVT-AbrB_sf"/>
</dbReference>
<dbReference type="AlphaFoldDB" id="A0A3S3SLD3"/>
<evidence type="ECO:0000259" key="2">
    <source>
        <dbReference type="PROSITE" id="PS51740"/>
    </source>
</evidence>
<dbReference type="Proteomes" id="UP000287853">
    <property type="component" value="Unassembled WGS sequence"/>
</dbReference>
<evidence type="ECO:0000256" key="1">
    <source>
        <dbReference type="PROSITE-ProRule" id="PRU01076"/>
    </source>
</evidence>
<keyword evidence="1" id="KW-0238">DNA-binding</keyword>
<dbReference type="EMBL" id="MTKO01000080">
    <property type="protein sequence ID" value="RWX45301.1"/>
    <property type="molecule type" value="Genomic_DNA"/>
</dbReference>